<organism evidence="2 3">
    <name type="scientific">Rasamsonia emersonii (strain ATCC 16479 / CBS 393.64 / IMI 116815)</name>
    <dbReference type="NCBI Taxonomy" id="1408163"/>
    <lineage>
        <taxon>Eukaryota</taxon>
        <taxon>Fungi</taxon>
        <taxon>Dikarya</taxon>
        <taxon>Ascomycota</taxon>
        <taxon>Pezizomycotina</taxon>
        <taxon>Eurotiomycetes</taxon>
        <taxon>Eurotiomycetidae</taxon>
        <taxon>Eurotiales</taxon>
        <taxon>Trichocomaceae</taxon>
        <taxon>Rasamsonia</taxon>
    </lineage>
</organism>
<evidence type="ECO:0000313" key="2">
    <source>
        <dbReference type="EMBL" id="KKA20578.1"/>
    </source>
</evidence>
<proteinExistence type="predicted"/>
<gene>
    <name evidence="2" type="ORF">T310_5391</name>
</gene>
<evidence type="ECO:0000313" key="3">
    <source>
        <dbReference type="Proteomes" id="UP000053958"/>
    </source>
</evidence>
<dbReference type="AlphaFoldDB" id="A0A0F4YSG5"/>
<name>A0A0F4YSG5_RASE3</name>
<comment type="caution">
    <text evidence="2">The sequence shown here is derived from an EMBL/GenBank/DDBJ whole genome shotgun (WGS) entry which is preliminary data.</text>
</comment>
<reference evidence="2 3" key="1">
    <citation type="submission" date="2015-04" db="EMBL/GenBank/DDBJ databases">
        <authorList>
            <person name="Heijne W.H."/>
            <person name="Fedorova N.D."/>
            <person name="Nierman W.C."/>
            <person name="Vollebregt A.W."/>
            <person name="Zhao Z."/>
            <person name="Wu L."/>
            <person name="Kumar M."/>
            <person name="Stam H."/>
            <person name="van den Berg M.A."/>
            <person name="Pel H.J."/>
        </authorList>
    </citation>
    <scope>NUCLEOTIDE SEQUENCE [LARGE SCALE GENOMIC DNA]</scope>
    <source>
        <strain evidence="2 3">CBS 393.64</strain>
    </source>
</reference>
<dbReference type="GeneID" id="25317736"/>
<evidence type="ECO:0000256" key="1">
    <source>
        <dbReference type="SAM" id="MobiDB-lite"/>
    </source>
</evidence>
<dbReference type="EMBL" id="LASV01000246">
    <property type="protein sequence ID" value="KKA20578.1"/>
    <property type="molecule type" value="Genomic_DNA"/>
</dbReference>
<feature type="compositionally biased region" description="Basic and acidic residues" evidence="1">
    <location>
        <begin position="1"/>
        <end position="11"/>
    </location>
</feature>
<keyword evidence="3" id="KW-1185">Reference proteome</keyword>
<feature type="region of interest" description="Disordered" evidence="1">
    <location>
        <begin position="1"/>
        <end position="20"/>
    </location>
</feature>
<protein>
    <submittedName>
        <fullName evidence="2">Uncharacterized protein</fullName>
    </submittedName>
</protein>
<dbReference type="RefSeq" id="XP_013327190.1">
    <property type="nucleotide sequence ID" value="XM_013471736.1"/>
</dbReference>
<accession>A0A0F4YSG5</accession>
<sequence>MQVSHLDRPESTAKGSSAPVHECCRNLQGPLLIAYAQSGCIDLLAFLSGQGMRFRDHHRMPRTRGCRFPALGDPLRAAGLQRAQQPGRDLEDVVWHARA</sequence>
<dbReference type="Proteomes" id="UP000053958">
    <property type="component" value="Unassembled WGS sequence"/>
</dbReference>